<evidence type="ECO:0000256" key="1">
    <source>
        <dbReference type="SAM" id="MobiDB-lite"/>
    </source>
</evidence>
<dbReference type="GO" id="GO:0008285">
    <property type="term" value="P:negative regulation of cell population proliferation"/>
    <property type="evidence" value="ECO:0007669"/>
    <property type="project" value="Ensembl"/>
</dbReference>
<dbReference type="FunFam" id="3.30.70.330:FF:001253">
    <property type="entry name" value="Interferon-induced 35 kDa protein homolog"/>
    <property type="match status" value="1"/>
</dbReference>
<reference evidence="3" key="3">
    <citation type="submission" date="2025-09" db="UniProtKB">
        <authorList>
            <consortium name="Ensembl"/>
        </authorList>
    </citation>
    <scope>IDENTIFICATION</scope>
</reference>
<dbReference type="Pfam" id="PF07292">
    <property type="entry name" value="NID"/>
    <property type="match status" value="1"/>
</dbReference>
<dbReference type="GO" id="GO:0050729">
    <property type="term" value="P:positive regulation of inflammatory response"/>
    <property type="evidence" value="ECO:0007669"/>
    <property type="project" value="Ensembl"/>
</dbReference>
<dbReference type="Gene3D" id="3.30.70.330">
    <property type="match status" value="1"/>
</dbReference>
<dbReference type="InterPro" id="IPR012677">
    <property type="entry name" value="Nucleotide-bd_a/b_plait_sf"/>
</dbReference>
<dbReference type="GO" id="GO:0005615">
    <property type="term" value="C:extracellular space"/>
    <property type="evidence" value="ECO:0007669"/>
    <property type="project" value="Ensembl"/>
</dbReference>
<evidence type="ECO:0000313" key="3">
    <source>
        <dbReference type="Ensembl" id="ENSUAMP00000016494.1"/>
    </source>
</evidence>
<dbReference type="GO" id="GO:0005829">
    <property type="term" value="C:cytosol"/>
    <property type="evidence" value="ECO:0007669"/>
    <property type="project" value="Ensembl"/>
</dbReference>
<accession>A0A452RCQ4</accession>
<proteinExistence type="predicted"/>
<dbReference type="GO" id="GO:0005730">
    <property type="term" value="C:nucleolus"/>
    <property type="evidence" value="ECO:0007669"/>
    <property type="project" value="Ensembl"/>
</dbReference>
<keyword evidence="4" id="KW-1185">Reference proteome</keyword>
<dbReference type="AlphaFoldDB" id="A0A452RCQ4"/>
<feature type="domain" description="NID" evidence="2">
    <location>
        <begin position="52"/>
        <end position="141"/>
    </location>
</feature>
<dbReference type="GO" id="GO:0005654">
    <property type="term" value="C:nucleoplasm"/>
    <property type="evidence" value="ECO:0007669"/>
    <property type="project" value="Ensembl"/>
</dbReference>
<evidence type="ECO:0000259" key="2">
    <source>
        <dbReference type="Pfam" id="PF07292"/>
    </source>
</evidence>
<dbReference type="GO" id="GO:0034145">
    <property type="term" value="P:positive regulation of toll-like receptor 4 signaling pathway"/>
    <property type="evidence" value="ECO:0007669"/>
    <property type="project" value="Ensembl"/>
</dbReference>
<gene>
    <name evidence="3" type="primary">IFI35</name>
</gene>
<reference evidence="4" key="1">
    <citation type="submission" date="2016-06" db="EMBL/GenBank/DDBJ databases">
        <title>De novo assembly and RNA-Seq shows season-dependent expression and editing in black bear kidneys.</title>
        <authorList>
            <person name="Korstanje R."/>
            <person name="Srivastava A."/>
            <person name="Sarsani V.K."/>
            <person name="Sheehan S.M."/>
            <person name="Seger R.L."/>
            <person name="Barter M.E."/>
            <person name="Lindqvist C."/>
            <person name="Brody L.C."/>
            <person name="Mullikin J.C."/>
        </authorList>
    </citation>
    <scope>NUCLEOTIDE SEQUENCE [LARGE SCALE GENOMIC DNA]</scope>
</reference>
<protein>
    <submittedName>
        <fullName evidence="3">Interferon induced protein 35</fullName>
    </submittedName>
</protein>
<name>A0A452RCQ4_URSAM</name>
<dbReference type="GO" id="GO:1901223">
    <property type="term" value="P:negative regulation of non-canonical NF-kappaB signal transduction"/>
    <property type="evidence" value="ECO:0007669"/>
    <property type="project" value="Ensembl"/>
</dbReference>
<dbReference type="STRING" id="9643.ENSUAMP00000016494"/>
<dbReference type="Ensembl" id="ENSUAMT00000018476.1">
    <property type="protein sequence ID" value="ENSUAMP00000016494.1"/>
    <property type="gene ID" value="ENSUAMG00000013139.1"/>
</dbReference>
<dbReference type="PANTHER" id="PTHR15225:SF1">
    <property type="entry name" value="INTERFERON-INDUCED 35 KDA PROTEIN"/>
    <property type="match status" value="1"/>
</dbReference>
<dbReference type="GO" id="GO:0002281">
    <property type="term" value="P:macrophage activation involved in immune response"/>
    <property type="evidence" value="ECO:0007669"/>
    <property type="project" value="Ensembl"/>
</dbReference>
<evidence type="ECO:0000313" key="4">
    <source>
        <dbReference type="Proteomes" id="UP000291022"/>
    </source>
</evidence>
<organism evidence="3 4">
    <name type="scientific">Ursus americanus</name>
    <name type="common">American black bear</name>
    <name type="synonym">Euarctos americanus</name>
    <dbReference type="NCBI Taxonomy" id="9643"/>
    <lineage>
        <taxon>Eukaryota</taxon>
        <taxon>Metazoa</taxon>
        <taxon>Chordata</taxon>
        <taxon>Craniata</taxon>
        <taxon>Vertebrata</taxon>
        <taxon>Euteleostomi</taxon>
        <taxon>Mammalia</taxon>
        <taxon>Eutheria</taxon>
        <taxon>Laurasiatheria</taxon>
        <taxon>Carnivora</taxon>
        <taxon>Caniformia</taxon>
        <taxon>Ursidae</taxon>
        <taxon>Ursus</taxon>
    </lineage>
</organism>
<dbReference type="PANTHER" id="PTHR15225">
    <property type="entry name" value="INTERFERON-INDUCED PROTEIN 35/NMI N-MYC/STAT INTERACTING PROTEIN"/>
    <property type="match status" value="1"/>
</dbReference>
<dbReference type="GeneTree" id="ENSGT00530000063686"/>
<dbReference type="Proteomes" id="UP000291022">
    <property type="component" value="Unassembled WGS sequence"/>
</dbReference>
<feature type="region of interest" description="Disordered" evidence="1">
    <location>
        <begin position="254"/>
        <end position="281"/>
    </location>
</feature>
<sequence length="309" mass="33493">RLHQPPLPHLQVPFGVPAIPLVFRGHTQQGQEAPKCLVSKVRICYPLPGGSALITFDDPNVAERVLQQKEHEIRVEECRLRVQVQALELPVVTSIQVSTQVSRQSVLVSGFPAGLQLSEEELLDKLEIFFGKTRNGGGDVETRELLRGGVVLGFAKDAGEGPAPEIGLMEASGLRPQESRAPDARGPPLSLPAVAQYLCQVGDFTVPLGSQKFPLRVSPYLSGAIQKAEVSGKIENRGLGQAPACQILAQERNRVPKPHSPPHCQRLWPPCSSPAPRRLARPQSLTLRSLSPSSGSFFRSRSGRCPGQC</sequence>
<dbReference type="InterPro" id="IPR009909">
    <property type="entry name" value="Nmi/IFP35_dom"/>
</dbReference>
<dbReference type="GO" id="GO:0042802">
    <property type="term" value="F:identical protein binding"/>
    <property type="evidence" value="ECO:0007669"/>
    <property type="project" value="Ensembl"/>
</dbReference>
<reference evidence="3" key="2">
    <citation type="submission" date="2025-08" db="UniProtKB">
        <authorList>
            <consortium name="Ensembl"/>
        </authorList>
    </citation>
    <scope>IDENTIFICATION</scope>
</reference>
<dbReference type="GO" id="GO:0016020">
    <property type="term" value="C:membrane"/>
    <property type="evidence" value="ECO:0007669"/>
    <property type="project" value="Ensembl"/>
</dbReference>